<reference evidence="2" key="1">
    <citation type="submission" date="2023-05" db="EMBL/GenBank/DDBJ databases">
        <title>Nepenthes gracilis genome sequencing.</title>
        <authorList>
            <person name="Fukushima K."/>
        </authorList>
    </citation>
    <scope>NUCLEOTIDE SEQUENCE</scope>
    <source>
        <strain evidence="2">SING2019-196</strain>
    </source>
</reference>
<dbReference type="AlphaFoldDB" id="A0AAD3S4S9"/>
<keyword evidence="3" id="KW-1185">Reference proteome</keyword>
<evidence type="ECO:0000313" key="2">
    <source>
        <dbReference type="EMBL" id="GMH04269.1"/>
    </source>
</evidence>
<sequence>MNSGLHHLYRIPSRGQQKRPFPDKQSPIENYQLHMEVEQTKEAACKSSSSMDESPTKHSSSMSATASSIPLLHAKRRRGGLVEVLVDISLSFRSHLTKAPHRHPKAC</sequence>
<protein>
    <submittedName>
        <fullName evidence="2">Uncharacterized protein</fullName>
    </submittedName>
</protein>
<dbReference type="Proteomes" id="UP001279734">
    <property type="component" value="Unassembled WGS sequence"/>
</dbReference>
<proteinExistence type="predicted"/>
<accession>A0AAD3S4S9</accession>
<gene>
    <name evidence="2" type="ORF">Nepgr_006108</name>
</gene>
<feature type="region of interest" description="Disordered" evidence="1">
    <location>
        <begin position="1"/>
        <end position="26"/>
    </location>
</feature>
<feature type="region of interest" description="Disordered" evidence="1">
    <location>
        <begin position="39"/>
        <end position="73"/>
    </location>
</feature>
<comment type="caution">
    <text evidence="2">The sequence shown here is derived from an EMBL/GenBank/DDBJ whole genome shotgun (WGS) entry which is preliminary data.</text>
</comment>
<feature type="compositionally biased region" description="Low complexity" evidence="1">
    <location>
        <begin position="59"/>
        <end position="68"/>
    </location>
</feature>
<dbReference type="EMBL" id="BSYO01000005">
    <property type="protein sequence ID" value="GMH04269.1"/>
    <property type="molecule type" value="Genomic_DNA"/>
</dbReference>
<organism evidence="2 3">
    <name type="scientific">Nepenthes gracilis</name>
    <name type="common">Slender pitcher plant</name>
    <dbReference type="NCBI Taxonomy" id="150966"/>
    <lineage>
        <taxon>Eukaryota</taxon>
        <taxon>Viridiplantae</taxon>
        <taxon>Streptophyta</taxon>
        <taxon>Embryophyta</taxon>
        <taxon>Tracheophyta</taxon>
        <taxon>Spermatophyta</taxon>
        <taxon>Magnoliopsida</taxon>
        <taxon>eudicotyledons</taxon>
        <taxon>Gunneridae</taxon>
        <taxon>Pentapetalae</taxon>
        <taxon>Caryophyllales</taxon>
        <taxon>Nepenthaceae</taxon>
        <taxon>Nepenthes</taxon>
    </lineage>
</organism>
<name>A0AAD3S4S9_NEPGR</name>
<evidence type="ECO:0000256" key="1">
    <source>
        <dbReference type="SAM" id="MobiDB-lite"/>
    </source>
</evidence>
<evidence type="ECO:0000313" key="3">
    <source>
        <dbReference type="Proteomes" id="UP001279734"/>
    </source>
</evidence>